<evidence type="ECO:0000256" key="7">
    <source>
        <dbReference type="ARBA" id="ARBA00023004"/>
    </source>
</evidence>
<organism evidence="12 13">
    <name type="scientific">Pigmentiphaga humi</name>
    <dbReference type="NCBI Taxonomy" id="2478468"/>
    <lineage>
        <taxon>Bacteria</taxon>
        <taxon>Pseudomonadati</taxon>
        <taxon>Pseudomonadota</taxon>
        <taxon>Betaproteobacteria</taxon>
        <taxon>Burkholderiales</taxon>
        <taxon>Alcaligenaceae</taxon>
        <taxon>Pigmentiphaga</taxon>
    </lineage>
</organism>
<feature type="binding site" description="covalent" evidence="9">
    <location>
        <position position="208"/>
    </location>
    <ligand>
        <name>heme c</name>
        <dbReference type="ChEBI" id="CHEBI:61717"/>
        <label>2</label>
    </ligand>
</feature>
<feature type="binding site" description="covalent" evidence="9">
    <location>
        <position position="62"/>
    </location>
    <ligand>
        <name>heme c</name>
        <dbReference type="ChEBI" id="CHEBI:61717"/>
        <label>1</label>
    </ligand>
</feature>
<dbReference type="Pfam" id="PF13442">
    <property type="entry name" value="Cytochrome_CBB3"/>
    <property type="match status" value="1"/>
</dbReference>
<dbReference type="InterPro" id="IPR009056">
    <property type="entry name" value="Cyt_c-like_dom"/>
</dbReference>
<protein>
    <submittedName>
        <fullName evidence="12">Nicotinate dehydrogenase subunit B</fullName>
        <ecNumber evidence="12">1.17.2.1</ecNumber>
    </submittedName>
</protein>
<dbReference type="GO" id="GO:0005886">
    <property type="term" value="C:plasma membrane"/>
    <property type="evidence" value="ECO:0007669"/>
    <property type="project" value="UniProtKB-SubCell"/>
</dbReference>
<dbReference type="GO" id="GO:0020037">
    <property type="term" value="F:heme binding"/>
    <property type="evidence" value="ECO:0007669"/>
    <property type="project" value="InterPro"/>
</dbReference>
<feature type="binding site" description="covalent" evidence="9">
    <location>
        <position position="340"/>
    </location>
    <ligand>
        <name>heme c</name>
        <dbReference type="ChEBI" id="CHEBI:61717"/>
        <label>3</label>
    </ligand>
</feature>
<feature type="binding site" description="covalent" evidence="9">
    <location>
        <position position="205"/>
    </location>
    <ligand>
        <name>heme c</name>
        <dbReference type="ChEBI" id="CHEBI:61717"/>
        <label>2</label>
    </ligand>
</feature>
<feature type="domain" description="Cytochrome c" evidence="11">
    <location>
        <begin position="45"/>
        <end position="148"/>
    </location>
</feature>
<keyword evidence="4 10" id="KW-0479">Metal-binding</keyword>
<keyword evidence="3 9" id="KW-0349">Heme</keyword>
<keyword evidence="5" id="KW-0732">Signal</keyword>
<evidence type="ECO:0000256" key="6">
    <source>
        <dbReference type="ARBA" id="ARBA00022737"/>
    </source>
</evidence>
<dbReference type="Gene3D" id="1.10.760.10">
    <property type="entry name" value="Cytochrome c-like domain"/>
    <property type="match status" value="3"/>
</dbReference>
<dbReference type="EC" id="1.17.2.1" evidence="12"/>
<evidence type="ECO:0000256" key="8">
    <source>
        <dbReference type="ARBA" id="ARBA00023136"/>
    </source>
</evidence>
<evidence type="ECO:0000259" key="11">
    <source>
        <dbReference type="PROSITE" id="PS51007"/>
    </source>
</evidence>
<keyword evidence="13" id="KW-1185">Reference proteome</keyword>
<reference evidence="12 13" key="1">
    <citation type="submission" date="2018-10" db="EMBL/GenBank/DDBJ databases">
        <authorList>
            <person name="Criscuolo A."/>
        </authorList>
    </citation>
    <scope>NUCLEOTIDE SEQUENCE [LARGE SCALE GENOMIC DNA]</scope>
    <source>
        <strain evidence="12">DnA1</strain>
    </source>
</reference>
<feature type="binding site" description="covalent" evidence="9">
    <location>
        <position position="59"/>
    </location>
    <ligand>
        <name>heme c</name>
        <dbReference type="ChEBI" id="CHEBI:61717"/>
        <label>1</label>
    </ligand>
</feature>
<gene>
    <name evidence="12" type="primary">nicB_1</name>
    <name evidence="12" type="ORF">PIGHUM_00473</name>
</gene>
<dbReference type="Pfam" id="PF00034">
    <property type="entry name" value="Cytochrom_C"/>
    <property type="match status" value="1"/>
</dbReference>
<dbReference type="SUPFAM" id="SSF46626">
    <property type="entry name" value="Cytochrome c"/>
    <property type="match status" value="3"/>
</dbReference>
<evidence type="ECO:0000256" key="2">
    <source>
        <dbReference type="ARBA" id="ARBA00022475"/>
    </source>
</evidence>
<dbReference type="GO" id="GO:0016614">
    <property type="term" value="F:oxidoreductase activity, acting on CH-OH group of donors"/>
    <property type="evidence" value="ECO:0007669"/>
    <property type="project" value="InterPro"/>
</dbReference>
<sequence length="443" mass="48215">MMSRTARWTLVLVILLIVIVAGIVALVYEQEIPPAEVDAAQFPQEQIRRGQNVAAAGMCVVCHTAAGGAANAGGHRMETPFGIIVSTNITPDADTGIGAWSFDAFERAMRRGIARDGSHLYPAFPYTAFTKMSEQDMRDLYAYLMSRPPVRNEPDPTRLPFPFNIRMLMAGWNLLFLDRDPVAPVASESEAWNRGKYLAQALGHCSACHSPRNALGAEKGGRHYLDGGSAEGWIAPALNASSRAAVPWTEDDLFAYLRKGYSAHHGAAGASMTPVVREGTSRIPEDDTRALAAYFAGQMGVPADATPELRIRQREAAAEVAVNTLDSTGARIYNRACAACHHPGPGAPEMFGGQPPIWLATSLRLDQPDNVVRYVLNGTQHDAGNPREGHMPGFAYALNDEQVAAVVQFMRESFTDRPAWNGVQDTVKRIRDEYPLASQGREQ</sequence>
<feature type="domain" description="Cytochrome c" evidence="11">
    <location>
        <begin position="190"/>
        <end position="299"/>
    </location>
</feature>
<evidence type="ECO:0000256" key="10">
    <source>
        <dbReference type="PIRSR" id="PIRSR000018-51"/>
    </source>
</evidence>
<dbReference type="InterPro" id="IPR014353">
    <property type="entry name" value="Membr-bd_ADH_cyt_c"/>
</dbReference>
<keyword evidence="2" id="KW-1003">Cell membrane</keyword>
<evidence type="ECO:0000313" key="12">
    <source>
        <dbReference type="EMBL" id="VCU68422.1"/>
    </source>
</evidence>
<dbReference type="AlphaFoldDB" id="A0A3P4AXC4"/>
<feature type="binding site" description="covalent" evidence="9">
    <location>
        <position position="337"/>
    </location>
    <ligand>
        <name>heme c</name>
        <dbReference type="ChEBI" id="CHEBI:61717"/>
        <label>3</label>
    </ligand>
</feature>
<feature type="binding site" description="axial binding residue" evidence="10">
    <location>
        <position position="209"/>
    </location>
    <ligand>
        <name>heme c</name>
        <dbReference type="ChEBI" id="CHEBI:61717"/>
        <label>2</label>
    </ligand>
    <ligandPart>
        <name>Fe</name>
        <dbReference type="ChEBI" id="CHEBI:18248"/>
    </ligandPart>
</feature>
<keyword evidence="7 10" id="KW-0408">Iron</keyword>
<dbReference type="InterPro" id="IPR036909">
    <property type="entry name" value="Cyt_c-like_dom_sf"/>
</dbReference>
<keyword evidence="6" id="KW-0677">Repeat</keyword>
<feature type="binding site" description="axial binding residue" evidence="10">
    <location>
        <position position="341"/>
    </location>
    <ligand>
        <name>heme c</name>
        <dbReference type="ChEBI" id="CHEBI:61717"/>
        <label>3</label>
    </ligand>
    <ligandPart>
        <name>Fe</name>
        <dbReference type="ChEBI" id="CHEBI:18248"/>
    </ligandPart>
</feature>
<proteinExistence type="predicted"/>
<evidence type="ECO:0000256" key="3">
    <source>
        <dbReference type="ARBA" id="ARBA00022617"/>
    </source>
</evidence>
<dbReference type="PANTHER" id="PTHR35008">
    <property type="entry name" value="BLL4482 PROTEIN-RELATED"/>
    <property type="match status" value="1"/>
</dbReference>
<evidence type="ECO:0000256" key="4">
    <source>
        <dbReference type="ARBA" id="ARBA00022723"/>
    </source>
</evidence>
<dbReference type="PANTHER" id="PTHR35008:SF8">
    <property type="entry name" value="ALCOHOL DEHYDROGENASE CYTOCHROME C SUBUNIT"/>
    <property type="match status" value="1"/>
</dbReference>
<dbReference type="GO" id="GO:0009055">
    <property type="term" value="F:electron transfer activity"/>
    <property type="evidence" value="ECO:0007669"/>
    <property type="project" value="InterPro"/>
</dbReference>
<dbReference type="GO" id="GO:0005506">
    <property type="term" value="F:iron ion binding"/>
    <property type="evidence" value="ECO:0007669"/>
    <property type="project" value="InterPro"/>
</dbReference>
<evidence type="ECO:0000256" key="1">
    <source>
        <dbReference type="ARBA" id="ARBA00004236"/>
    </source>
</evidence>
<comment type="cofactor">
    <cofactor evidence="9">
        <name>heme c</name>
        <dbReference type="ChEBI" id="CHEBI:61717"/>
    </cofactor>
    <text evidence="9">Binds 3 heme c groups covalently per subunit.</text>
</comment>
<keyword evidence="12" id="KW-0560">Oxidoreductase</keyword>
<keyword evidence="8" id="KW-0472">Membrane</keyword>
<dbReference type="Proteomes" id="UP000277294">
    <property type="component" value="Unassembled WGS sequence"/>
</dbReference>
<name>A0A3P4AXC4_9BURK</name>
<dbReference type="EMBL" id="UWPJ01000005">
    <property type="protein sequence ID" value="VCU68422.1"/>
    <property type="molecule type" value="Genomic_DNA"/>
</dbReference>
<dbReference type="RefSeq" id="WP_222929192.1">
    <property type="nucleotide sequence ID" value="NZ_UWPJ01000005.1"/>
</dbReference>
<dbReference type="PIRSF" id="PIRSF000018">
    <property type="entry name" value="Mb_ADH_cyt_c"/>
    <property type="match status" value="1"/>
</dbReference>
<dbReference type="PROSITE" id="PS51007">
    <property type="entry name" value="CYTC"/>
    <property type="match status" value="3"/>
</dbReference>
<comment type="subcellular location">
    <subcellularLocation>
        <location evidence="1">Cell membrane</location>
    </subcellularLocation>
</comment>
<feature type="binding site" description="axial binding residue" evidence="10">
    <location>
        <position position="63"/>
    </location>
    <ligand>
        <name>heme c</name>
        <dbReference type="ChEBI" id="CHEBI:61717"/>
        <label>1</label>
    </ligand>
    <ligandPart>
        <name>Fe</name>
        <dbReference type="ChEBI" id="CHEBI:18248"/>
    </ligandPart>
</feature>
<evidence type="ECO:0000313" key="13">
    <source>
        <dbReference type="Proteomes" id="UP000277294"/>
    </source>
</evidence>
<evidence type="ECO:0000256" key="5">
    <source>
        <dbReference type="ARBA" id="ARBA00022729"/>
    </source>
</evidence>
<dbReference type="InterPro" id="IPR051459">
    <property type="entry name" value="Cytochrome_c-type_DH"/>
</dbReference>
<accession>A0A3P4AXC4</accession>
<feature type="domain" description="Cytochrome c" evidence="11">
    <location>
        <begin position="324"/>
        <end position="414"/>
    </location>
</feature>
<evidence type="ECO:0000256" key="9">
    <source>
        <dbReference type="PIRSR" id="PIRSR000018-50"/>
    </source>
</evidence>